<feature type="non-terminal residue" evidence="1">
    <location>
        <position position="1"/>
    </location>
</feature>
<organism evidence="1 2">
    <name type="scientific">Pseudomonas syringae pv. tagetis</name>
    <dbReference type="NCBI Taxonomy" id="129140"/>
    <lineage>
        <taxon>Bacteria</taxon>
        <taxon>Pseudomonadati</taxon>
        <taxon>Pseudomonadota</taxon>
        <taxon>Gammaproteobacteria</taxon>
        <taxon>Pseudomonadales</taxon>
        <taxon>Pseudomonadaceae</taxon>
        <taxon>Pseudomonas</taxon>
    </lineage>
</organism>
<dbReference type="EMBL" id="JAVCQK010000620">
    <property type="protein sequence ID" value="MFH7519267.1"/>
    <property type="molecule type" value="Genomic_DNA"/>
</dbReference>
<sequence length="63" mass="6825">VMRRAVERGEISANADVDAGGEVLGCLAAYRAGVQREALGVGFKKLVRVYFFCSVAFVVLELF</sequence>
<evidence type="ECO:0000313" key="1">
    <source>
        <dbReference type="EMBL" id="MFH7519267.1"/>
    </source>
</evidence>
<dbReference type="RefSeq" id="WP_395577967.1">
    <property type="nucleotide sequence ID" value="NZ_JAVCQK010000620.1"/>
</dbReference>
<dbReference type="Proteomes" id="UP001610657">
    <property type="component" value="Unassembled WGS sequence"/>
</dbReference>
<keyword evidence="2" id="KW-1185">Reference proteome</keyword>
<protein>
    <submittedName>
        <fullName evidence="1">Uncharacterized protein</fullName>
    </submittedName>
</protein>
<name>A0ABW7NWM3_9PSED</name>
<reference evidence="1 2" key="1">
    <citation type="submission" date="2023-08" db="EMBL/GenBank/DDBJ databases">
        <title>Genomic and mutational analysis of Pseudomonas syringae pv. tagetis EB037 pathogenicity on sunflower.</title>
        <authorList>
            <person name="Maul J.E."/>
        </authorList>
    </citation>
    <scope>NUCLEOTIDE SEQUENCE [LARGE SCALE GENOMIC DNA]</scope>
    <source>
        <strain evidence="1 2">EB037_T1</strain>
    </source>
</reference>
<accession>A0ABW7NWM3</accession>
<proteinExistence type="predicted"/>
<comment type="caution">
    <text evidence="1">The sequence shown here is derived from an EMBL/GenBank/DDBJ whole genome shotgun (WGS) entry which is preliminary data.</text>
</comment>
<evidence type="ECO:0000313" key="2">
    <source>
        <dbReference type="Proteomes" id="UP001610657"/>
    </source>
</evidence>
<gene>
    <name evidence="1" type="ORF">RA271_29640</name>
</gene>